<keyword evidence="4" id="KW-1185">Reference proteome</keyword>
<comment type="caution">
    <text evidence="3">The sequence shown here is derived from an EMBL/GenBank/DDBJ whole genome shotgun (WGS) entry which is preliminary data.</text>
</comment>
<dbReference type="EMBL" id="CAJJDN010000232">
    <property type="protein sequence ID" value="CAD8129592.1"/>
    <property type="molecule type" value="Genomic_DNA"/>
</dbReference>
<dbReference type="Pfam" id="PF00071">
    <property type="entry name" value="Ras"/>
    <property type="match status" value="1"/>
</dbReference>
<dbReference type="GO" id="GO:0003924">
    <property type="term" value="F:GTPase activity"/>
    <property type="evidence" value="ECO:0007669"/>
    <property type="project" value="InterPro"/>
</dbReference>
<gene>
    <name evidence="3" type="ORF">PSON_ATCC_30995.1.T2320002</name>
</gene>
<evidence type="ECO:0000313" key="3">
    <source>
        <dbReference type="EMBL" id="CAD8129592.1"/>
    </source>
</evidence>
<protein>
    <submittedName>
        <fullName evidence="3">Uncharacterized protein</fullName>
    </submittedName>
</protein>
<evidence type="ECO:0000256" key="2">
    <source>
        <dbReference type="ARBA" id="ARBA00023134"/>
    </source>
</evidence>
<sequence length="212" mass="25628">MLILLSIINQLIIKKIIFTIRIFFLFLNKSHQINHGTQLNYNRKSKSWKVIHFIKKIIKNSFSKKYKPTFWTLVKKTIDINNIPINLNFPDICYQEHYQSIRKNSCINKDIIIIIFDINQMVSFYNVLYNKFILIFYILKKFISFNFQLIKYIQIIYQYTLIMKPRETCQLKNIKKIIIANKIDLRENDEQIEDYKYQIDNLLAQGQRIKGS</sequence>
<proteinExistence type="predicted"/>
<dbReference type="GO" id="GO:0007165">
    <property type="term" value="P:signal transduction"/>
    <property type="evidence" value="ECO:0007669"/>
    <property type="project" value="InterPro"/>
</dbReference>
<dbReference type="PANTHER" id="PTHR24070">
    <property type="entry name" value="RAS, DI-RAS, AND RHEB FAMILY MEMBERS OF SMALL GTPASE SUPERFAMILY"/>
    <property type="match status" value="1"/>
</dbReference>
<dbReference type="InterPro" id="IPR020849">
    <property type="entry name" value="Small_GTPase_Ras-type"/>
</dbReference>
<name>A0A8S1RQK7_9CILI</name>
<dbReference type="AlphaFoldDB" id="A0A8S1RQK7"/>
<dbReference type="InterPro" id="IPR001806">
    <property type="entry name" value="Small_GTPase"/>
</dbReference>
<dbReference type="Proteomes" id="UP000692954">
    <property type="component" value="Unassembled WGS sequence"/>
</dbReference>
<organism evidence="3 4">
    <name type="scientific">Paramecium sonneborni</name>
    <dbReference type="NCBI Taxonomy" id="65129"/>
    <lineage>
        <taxon>Eukaryota</taxon>
        <taxon>Sar</taxon>
        <taxon>Alveolata</taxon>
        <taxon>Ciliophora</taxon>
        <taxon>Intramacronucleata</taxon>
        <taxon>Oligohymenophorea</taxon>
        <taxon>Peniculida</taxon>
        <taxon>Parameciidae</taxon>
        <taxon>Paramecium</taxon>
    </lineage>
</organism>
<reference evidence="3" key="1">
    <citation type="submission" date="2021-01" db="EMBL/GenBank/DDBJ databases">
        <authorList>
            <consortium name="Genoscope - CEA"/>
            <person name="William W."/>
        </authorList>
    </citation>
    <scope>NUCLEOTIDE SEQUENCE</scope>
</reference>
<evidence type="ECO:0000313" key="4">
    <source>
        <dbReference type="Proteomes" id="UP000692954"/>
    </source>
</evidence>
<accession>A0A8S1RQK7</accession>
<dbReference type="GO" id="GO:0016020">
    <property type="term" value="C:membrane"/>
    <property type="evidence" value="ECO:0007669"/>
    <property type="project" value="InterPro"/>
</dbReference>
<dbReference type="GO" id="GO:0005525">
    <property type="term" value="F:GTP binding"/>
    <property type="evidence" value="ECO:0007669"/>
    <property type="project" value="UniProtKB-KW"/>
</dbReference>
<keyword evidence="1" id="KW-0547">Nucleotide-binding</keyword>
<keyword evidence="2" id="KW-0342">GTP-binding</keyword>
<evidence type="ECO:0000256" key="1">
    <source>
        <dbReference type="ARBA" id="ARBA00022741"/>
    </source>
</evidence>